<reference evidence="2" key="1">
    <citation type="submission" date="2022-11" db="EMBL/GenBank/DDBJ databases">
        <authorList>
            <person name="Hyden B.L."/>
            <person name="Feng K."/>
            <person name="Yates T."/>
            <person name="Jawdy S."/>
            <person name="Smart L.B."/>
            <person name="Muchero W."/>
        </authorList>
    </citation>
    <scope>NUCLEOTIDE SEQUENCE</scope>
    <source>
        <tissue evidence="2">Shoot tip</tissue>
    </source>
</reference>
<dbReference type="AlphaFoldDB" id="A0A9Q0QL48"/>
<reference evidence="2" key="2">
    <citation type="journal article" date="2023" name="Int. J. Mol. Sci.">
        <title>De Novo Assembly and Annotation of 11 Diverse Shrub Willow (Salix) Genomes Reveals Novel Gene Organization in Sex-Linked Regions.</title>
        <authorList>
            <person name="Hyden B."/>
            <person name="Feng K."/>
            <person name="Yates T.B."/>
            <person name="Jawdy S."/>
            <person name="Cereghino C."/>
            <person name="Smart L.B."/>
            <person name="Muchero W."/>
        </authorList>
    </citation>
    <scope>NUCLEOTIDE SEQUENCE</scope>
    <source>
        <tissue evidence="2">Shoot tip</tissue>
    </source>
</reference>
<organism evidence="2 3">
    <name type="scientific">Salix koriyanagi</name>
    <dbReference type="NCBI Taxonomy" id="2511006"/>
    <lineage>
        <taxon>Eukaryota</taxon>
        <taxon>Viridiplantae</taxon>
        <taxon>Streptophyta</taxon>
        <taxon>Embryophyta</taxon>
        <taxon>Tracheophyta</taxon>
        <taxon>Spermatophyta</taxon>
        <taxon>Magnoliopsida</taxon>
        <taxon>eudicotyledons</taxon>
        <taxon>Gunneridae</taxon>
        <taxon>Pentapetalae</taxon>
        <taxon>rosids</taxon>
        <taxon>fabids</taxon>
        <taxon>Malpighiales</taxon>
        <taxon>Salicaceae</taxon>
        <taxon>Saliceae</taxon>
        <taxon>Salix</taxon>
    </lineage>
</organism>
<feature type="transmembrane region" description="Helical" evidence="1">
    <location>
        <begin position="30"/>
        <end position="51"/>
    </location>
</feature>
<keyword evidence="3" id="KW-1185">Reference proteome</keyword>
<accession>A0A9Q0QL48</accession>
<dbReference type="Proteomes" id="UP001151752">
    <property type="component" value="Chromosome 2"/>
</dbReference>
<gene>
    <name evidence="2" type="ORF">OIU74_009946</name>
</gene>
<keyword evidence="1" id="KW-0472">Membrane</keyword>
<feature type="transmembrane region" description="Helical" evidence="1">
    <location>
        <begin position="63"/>
        <end position="83"/>
    </location>
</feature>
<name>A0A9Q0QL48_9ROSI</name>
<protein>
    <submittedName>
        <fullName evidence="2">PROTEIN putative-RELATED</fullName>
    </submittedName>
</protein>
<dbReference type="EMBL" id="JAPFFM010000015">
    <property type="protein sequence ID" value="KAJ6708732.1"/>
    <property type="molecule type" value="Genomic_DNA"/>
</dbReference>
<sequence>MAWLLKDPRGPAWKHEWTRRTLASMSLPPFPLVAIFVIIILLLSVSSFMSYKNRMQHTLINLKLLLLFLPVLLIFLAMFASKVETFMFPNTKAQYGSADNRNWNLPWGLAVLVVVLLVMVNYRVSVLDNVRKFPASDGRGVGRRQKSGLLNPAMQPKLTYTAQ</sequence>
<feature type="transmembrane region" description="Helical" evidence="1">
    <location>
        <begin position="103"/>
        <end position="122"/>
    </location>
</feature>
<evidence type="ECO:0000313" key="3">
    <source>
        <dbReference type="Proteomes" id="UP001151752"/>
    </source>
</evidence>
<proteinExistence type="predicted"/>
<dbReference type="PANTHER" id="PTHR33306:SF40">
    <property type="entry name" value="EXPRESSED PROTEIN"/>
    <property type="match status" value="1"/>
</dbReference>
<keyword evidence="1" id="KW-1133">Transmembrane helix</keyword>
<dbReference type="PANTHER" id="PTHR33306">
    <property type="entry name" value="EXPRESSED PROTEIN-RELATED-RELATED"/>
    <property type="match status" value="1"/>
</dbReference>
<evidence type="ECO:0000313" key="2">
    <source>
        <dbReference type="EMBL" id="KAJ6708732.1"/>
    </source>
</evidence>
<comment type="caution">
    <text evidence="2">The sequence shown here is derived from an EMBL/GenBank/DDBJ whole genome shotgun (WGS) entry which is preliminary data.</text>
</comment>
<keyword evidence="1" id="KW-0812">Transmembrane</keyword>
<evidence type="ECO:0000256" key="1">
    <source>
        <dbReference type="SAM" id="Phobius"/>
    </source>
</evidence>